<dbReference type="GeneID" id="43587469"/>
<dbReference type="InterPro" id="IPR032675">
    <property type="entry name" value="LRR_dom_sf"/>
</dbReference>
<evidence type="ECO:0000256" key="1">
    <source>
        <dbReference type="SAM" id="MobiDB-lite"/>
    </source>
</evidence>
<reference evidence="2" key="2">
    <citation type="submission" date="2024-01" db="EMBL/GenBank/DDBJ databases">
        <title>Comparative genomics of Cryptococcus and Kwoniella reveals pathogenesis evolution and contrasting modes of karyotype evolution via chromosome fusion or intercentromeric recombination.</title>
        <authorList>
            <person name="Coelho M.A."/>
            <person name="David-Palma M."/>
            <person name="Shea T."/>
            <person name="Bowers K."/>
            <person name="McGinley-Smith S."/>
            <person name="Mohammad A.W."/>
            <person name="Gnirke A."/>
            <person name="Yurkov A.M."/>
            <person name="Nowrousian M."/>
            <person name="Sun S."/>
            <person name="Cuomo C.A."/>
            <person name="Heitman J."/>
        </authorList>
    </citation>
    <scope>NUCLEOTIDE SEQUENCE</scope>
    <source>
        <strain evidence="2">CBS 12478</strain>
    </source>
</reference>
<feature type="compositionally biased region" description="Pro residues" evidence="1">
    <location>
        <begin position="8"/>
        <end position="22"/>
    </location>
</feature>
<dbReference type="GO" id="GO:0019005">
    <property type="term" value="C:SCF ubiquitin ligase complex"/>
    <property type="evidence" value="ECO:0007669"/>
    <property type="project" value="TreeGrafter"/>
</dbReference>
<proteinExistence type="predicted"/>
<dbReference type="InterPro" id="IPR006553">
    <property type="entry name" value="Leu-rich_rpt_Cys-con_subtyp"/>
</dbReference>
<evidence type="ECO:0000313" key="3">
    <source>
        <dbReference type="Proteomes" id="UP000322225"/>
    </source>
</evidence>
<dbReference type="SMART" id="SM00367">
    <property type="entry name" value="LRR_CC"/>
    <property type="match status" value="6"/>
</dbReference>
<protein>
    <submittedName>
        <fullName evidence="2">Uncharacterized protein</fullName>
    </submittedName>
</protein>
<dbReference type="AlphaFoldDB" id="A0A5M6C2C8"/>
<keyword evidence="3" id="KW-1185">Reference proteome</keyword>
<feature type="region of interest" description="Disordered" evidence="1">
    <location>
        <begin position="1"/>
        <end position="112"/>
    </location>
</feature>
<feature type="region of interest" description="Disordered" evidence="1">
    <location>
        <begin position="297"/>
        <end position="316"/>
    </location>
</feature>
<dbReference type="PANTHER" id="PTHR13318">
    <property type="entry name" value="PARTNER OF PAIRED, ISOFORM B-RELATED"/>
    <property type="match status" value="1"/>
</dbReference>
<dbReference type="KEGG" id="ksn:43587469"/>
<accession>A0A5M6C2C8</accession>
<dbReference type="EMBL" id="CP144060">
    <property type="protein sequence ID" value="WWD20969.1"/>
    <property type="molecule type" value="Genomic_DNA"/>
</dbReference>
<feature type="region of interest" description="Disordered" evidence="1">
    <location>
        <begin position="231"/>
        <end position="268"/>
    </location>
</feature>
<sequence length="998" mass="109893">MMTTALRPPSPLPLDIVAPPPSSMQSPHHHDDLPRTPTTSTRQRSDTMLTTSSSASSFPHLQTPQTPSIIGRLHGNDLSAKPLVESPEEGTDVRPRRQDSYGFGEMLGMSPDSTKVPIARAARSDSQVSEMSIGGMSGIGFSIESDHLAQSPSILQHQPPTSDMHPLPLDLGNPLSPTQPDAVPTLEEKMSRPEAKRTKSSLKAVVRRKLERSKTSFRLLRSGRLDEKEDVPAISTSEVHHNDLLSSNAESPSIPSSRSTTPVVRPRRSRLKSLLSLSMSRTQSSASIRSSISFSSQATSQSGYQQGATVVPVPGDTSLRDVEERFPGNISSVRARDFGTLLLQPDDDLNHPSSRNEPMIAEQIPGVVETRVVDRKGKGRARSHSATWLSQPHNAWLPRRASTSDGLLSDDTERMHSIAANHATGLESPTPLSDINDEGLAALFTCGLEEEEEPKVDWFDTMLPRELKVLVLRKLVEGFSDVEGDKRWDCEAGGRRELVKLSRVSRDWQDLCFDGQLWQLVHLAPMAHCMHIETLRRILTQAQSFVTLISLRGMDNLIGSQLIDMLSTIDGSSAGNGRFPSLTTLDLRGCKSLSVASICAFIQNAPHLTSINLKGVQAVSSEVIRCITAYTTQLEQLDVSRCCDLSLNDMVVFVESMQEEQSKRLTSLRLAGIKGYGGAAGKLLPSISARLVNLETLDLQDCVDVNDEDFKLLVERLDKTNQTSNLRHLNLSGCLTLTPTTLQTLTKRFPNMTHLELANMPDMFKERDNEDMYLVRLLRSMPHLRRLDLEGTGIGGGVTDKVLDALTPGRQDSEGTVGSELVELRIGFARSVTSEAMVRLMRGCTRLKIFEADNTSANNAVMRDFLRRRSSADASLCLIDCRSITPAAYASVAPSARPRQGWKGWSAVPFSYDKEIELSDKPVLKTFWSWKNAEPLKGWQQARNEAEGLASVVEGSSGEVGVDSTDGWEKKRRPGMGRRGSWWRTEDDLDDRAGCVVM</sequence>
<feature type="compositionally biased region" description="Polar residues" evidence="1">
    <location>
        <begin position="48"/>
        <end position="68"/>
    </location>
</feature>
<feature type="region of interest" description="Disordered" evidence="1">
    <location>
        <begin position="155"/>
        <end position="203"/>
    </location>
</feature>
<dbReference type="Gene3D" id="1.20.1280.50">
    <property type="match status" value="1"/>
</dbReference>
<feature type="region of interest" description="Disordered" evidence="1">
    <location>
        <begin position="958"/>
        <end position="979"/>
    </location>
</feature>
<dbReference type="RefSeq" id="XP_031862206.1">
    <property type="nucleotide sequence ID" value="XM_032003348.1"/>
</dbReference>
<dbReference type="GO" id="GO:0031146">
    <property type="term" value="P:SCF-dependent proteasomal ubiquitin-dependent protein catabolic process"/>
    <property type="evidence" value="ECO:0007669"/>
    <property type="project" value="TreeGrafter"/>
</dbReference>
<name>A0A5M6C2C8_9TREE</name>
<evidence type="ECO:0000313" key="2">
    <source>
        <dbReference type="EMBL" id="WWD20969.1"/>
    </source>
</evidence>
<reference evidence="2" key="1">
    <citation type="submission" date="2017-08" db="EMBL/GenBank/DDBJ databases">
        <authorList>
            <person name="Cuomo C."/>
            <person name="Billmyre B."/>
            <person name="Heitman J."/>
        </authorList>
    </citation>
    <scope>NUCLEOTIDE SEQUENCE</scope>
    <source>
        <strain evidence="2">CBS 12478</strain>
    </source>
</reference>
<organism evidence="2 3">
    <name type="scientific">Kwoniella shandongensis</name>
    <dbReference type="NCBI Taxonomy" id="1734106"/>
    <lineage>
        <taxon>Eukaryota</taxon>
        <taxon>Fungi</taxon>
        <taxon>Dikarya</taxon>
        <taxon>Basidiomycota</taxon>
        <taxon>Agaricomycotina</taxon>
        <taxon>Tremellomycetes</taxon>
        <taxon>Tremellales</taxon>
        <taxon>Cryptococcaceae</taxon>
        <taxon>Kwoniella</taxon>
    </lineage>
</organism>
<dbReference type="Proteomes" id="UP000322225">
    <property type="component" value="Chromosome 10"/>
</dbReference>
<dbReference type="OrthoDB" id="550575at2759"/>
<feature type="compositionally biased region" description="Low complexity" evidence="1">
    <location>
        <begin position="246"/>
        <end position="259"/>
    </location>
</feature>
<dbReference type="SUPFAM" id="SSF52047">
    <property type="entry name" value="RNI-like"/>
    <property type="match status" value="1"/>
</dbReference>
<dbReference type="Gene3D" id="3.80.10.10">
    <property type="entry name" value="Ribonuclease Inhibitor"/>
    <property type="match status" value="1"/>
</dbReference>
<gene>
    <name evidence="2" type="ORF">CI109_105448</name>
</gene>
<feature type="compositionally biased region" description="Basic and acidic residues" evidence="1">
    <location>
        <begin position="186"/>
        <end position="197"/>
    </location>
</feature>